<dbReference type="SUPFAM" id="SSF53335">
    <property type="entry name" value="S-adenosyl-L-methionine-dependent methyltransferases"/>
    <property type="match status" value="1"/>
</dbReference>
<dbReference type="GO" id="GO:0008168">
    <property type="term" value="F:methyltransferase activity"/>
    <property type="evidence" value="ECO:0007669"/>
    <property type="project" value="UniProtKB-KW"/>
</dbReference>
<dbReference type="Proteomes" id="UP001519887">
    <property type="component" value="Unassembled WGS sequence"/>
</dbReference>
<proteinExistence type="predicted"/>
<protein>
    <submittedName>
        <fullName evidence="4">Class I SAM-dependent methyltransferase</fullName>
        <ecNumber evidence="4">2.1.1.-</ecNumber>
    </submittedName>
</protein>
<accession>A0ABS7CNK8</accession>
<reference evidence="4 5" key="1">
    <citation type="submission" date="2021-07" db="EMBL/GenBank/DDBJ databases">
        <title>Paenibacillus radiodurans sp. nov., isolated from the southeastern edge of Tengger Desert.</title>
        <authorList>
            <person name="Zhang G."/>
        </authorList>
    </citation>
    <scope>NUCLEOTIDE SEQUENCE [LARGE SCALE GENOMIC DNA]</scope>
    <source>
        <strain evidence="4 5">CCM 7311</strain>
    </source>
</reference>
<dbReference type="Pfam" id="PF01209">
    <property type="entry name" value="Ubie_methyltran"/>
    <property type="match status" value="1"/>
</dbReference>
<keyword evidence="3" id="KW-0949">S-adenosyl-L-methionine</keyword>
<dbReference type="GO" id="GO:0032259">
    <property type="term" value="P:methylation"/>
    <property type="evidence" value="ECO:0007669"/>
    <property type="project" value="UniProtKB-KW"/>
</dbReference>
<dbReference type="InterPro" id="IPR029063">
    <property type="entry name" value="SAM-dependent_MTases_sf"/>
</dbReference>
<comment type="caution">
    <text evidence="4">The sequence shown here is derived from an EMBL/GenBank/DDBJ whole genome shotgun (WGS) entry which is preliminary data.</text>
</comment>
<dbReference type="Gene3D" id="3.40.50.150">
    <property type="entry name" value="Vaccinia Virus protein VP39"/>
    <property type="match status" value="1"/>
</dbReference>
<keyword evidence="1 4" id="KW-0489">Methyltransferase</keyword>
<sequence>MQSNSKETHVHAVFESIAPKYDLMNDLLSFRRHKAWRSFTMRKMNVKPGATAVDLCCGTCDWTIALARASGTG</sequence>
<gene>
    <name evidence="4" type="ORF">K0U00_50385</name>
</gene>
<dbReference type="EMBL" id="JAHZIK010003772">
    <property type="protein sequence ID" value="MBW7462290.1"/>
    <property type="molecule type" value="Genomic_DNA"/>
</dbReference>
<evidence type="ECO:0000313" key="4">
    <source>
        <dbReference type="EMBL" id="MBW7462290.1"/>
    </source>
</evidence>
<evidence type="ECO:0000256" key="1">
    <source>
        <dbReference type="ARBA" id="ARBA00022603"/>
    </source>
</evidence>
<organism evidence="4 5">
    <name type="scientific">Paenibacillus sepulcri</name>
    <dbReference type="NCBI Taxonomy" id="359917"/>
    <lineage>
        <taxon>Bacteria</taxon>
        <taxon>Bacillati</taxon>
        <taxon>Bacillota</taxon>
        <taxon>Bacilli</taxon>
        <taxon>Bacillales</taxon>
        <taxon>Paenibacillaceae</taxon>
        <taxon>Paenibacillus</taxon>
    </lineage>
</organism>
<evidence type="ECO:0000256" key="3">
    <source>
        <dbReference type="ARBA" id="ARBA00022691"/>
    </source>
</evidence>
<dbReference type="PROSITE" id="PS01183">
    <property type="entry name" value="UBIE_1"/>
    <property type="match status" value="1"/>
</dbReference>
<evidence type="ECO:0000313" key="5">
    <source>
        <dbReference type="Proteomes" id="UP001519887"/>
    </source>
</evidence>
<keyword evidence="2 4" id="KW-0808">Transferase</keyword>
<name>A0ABS7CNK8_9BACL</name>
<dbReference type="EC" id="2.1.1.-" evidence="4"/>
<dbReference type="InterPro" id="IPR023576">
    <property type="entry name" value="UbiE/COQ5_MeTrFase_CS"/>
</dbReference>
<evidence type="ECO:0000256" key="2">
    <source>
        <dbReference type="ARBA" id="ARBA00022679"/>
    </source>
</evidence>
<keyword evidence="5" id="KW-1185">Reference proteome</keyword>
<feature type="non-terminal residue" evidence="4">
    <location>
        <position position="73"/>
    </location>
</feature>